<sequence length="299" mass="32290">MASTVKTYHLAPTFDFAPDGPLALGSVLSTVKRPVPPLTIGNVGSTMTTTDDASTTPKIFSTTKTNYTLTTSTKRTTSAALSLDFLSSIFGVGPGGSNSHNRDSAVLFSFARLDTQEWYPSTEELESLIRQPTVSQYLKVLRSWVPKQVFVVTGIKIAYGAYAQSKKARHVDTGFEVKLDPGTAAGVSDIVTLGPKFTHSVKKGKYVEWSTGVDGEEDIGFVFAYKVQRVTVKLAKKEGKYGVTDHDEYTSGSMLGVDDHVASEAEQFEIDTVDTDEVDEGAVLLEAGDGTEILWLVVP</sequence>
<proteinExistence type="predicted"/>
<organism evidence="1 2">
    <name type="scientific">Sporothrix stenoceras</name>
    <dbReference type="NCBI Taxonomy" id="5173"/>
    <lineage>
        <taxon>Eukaryota</taxon>
        <taxon>Fungi</taxon>
        <taxon>Dikarya</taxon>
        <taxon>Ascomycota</taxon>
        <taxon>Pezizomycotina</taxon>
        <taxon>Sordariomycetes</taxon>
        <taxon>Sordariomycetidae</taxon>
        <taxon>Ophiostomatales</taxon>
        <taxon>Ophiostomataceae</taxon>
        <taxon>Sporothrix</taxon>
    </lineage>
</organism>
<dbReference type="EMBL" id="JAWCUI010000062">
    <property type="protein sequence ID" value="KAL1890457.1"/>
    <property type="molecule type" value="Genomic_DNA"/>
</dbReference>
<protein>
    <submittedName>
        <fullName evidence="1">Uncharacterized protein</fullName>
    </submittedName>
</protein>
<reference evidence="1 2" key="1">
    <citation type="journal article" date="2024" name="IMA Fungus">
        <title>IMA Genome - F19 : A genome assembly and annotation guide to empower mycologists, including annotated draft genome sequences of Ceratocystis pirilliformis, Diaporthe australafricana, Fusarium ophioides, Paecilomyces lecythidis, and Sporothrix stenoceras.</title>
        <authorList>
            <person name="Aylward J."/>
            <person name="Wilson A.M."/>
            <person name="Visagie C.M."/>
            <person name="Spraker J."/>
            <person name="Barnes I."/>
            <person name="Buitendag C."/>
            <person name="Ceriani C."/>
            <person name="Del Mar Angel L."/>
            <person name="du Plessis D."/>
            <person name="Fuchs T."/>
            <person name="Gasser K."/>
            <person name="Kramer D."/>
            <person name="Li W."/>
            <person name="Munsamy K."/>
            <person name="Piso A."/>
            <person name="Price J.L."/>
            <person name="Sonnekus B."/>
            <person name="Thomas C."/>
            <person name="van der Nest A."/>
            <person name="van Dijk A."/>
            <person name="van Heerden A."/>
            <person name="van Vuuren N."/>
            <person name="Yilmaz N."/>
            <person name="Duong T.A."/>
            <person name="van der Merwe N.A."/>
            <person name="Wingfield M.J."/>
            <person name="Wingfield B.D."/>
        </authorList>
    </citation>
    <scope>NUCLEOTIDE SEQUENCE [LARGE SCALE GENOMIC DNA]</scope>
    <source>
        <strain evidence="1 2">CMW 5346</strain>
    </source>
</reference>
<dbReference type="Proteomes" id="UP001583186">
    <property type="component" value="Unassembled WGS sequence"/>
</dbReference>
<evidence type="ECO:0000313" key="2">
    <source>
        <dbReference type="Proteomes" id="UP001583186"/>
    </source>
</evidence>
<accession>A0ABR3YRA3</accession>
<comment type="caution">
    <text evidence="1">The sequence shown here is derived from an EMBL/GenBank/DDBJ whole genome shotgun (WGS) entry which is preliminary data.</text>
</comment>
<name>A0ABR3YRA3_9PEZI</name>
<keyword evidence="2" id="KW-1185">Reference proteome</keyword>
<gene>
    <name evidence="1" type="ORF">Sste5346_008286</name>
</gene>
<evidence type="ECO:0000313" key="1">
    <source>
        <dbReference type="EMBL" id="KAL1890457.1"/>
    </source>
</evidence>